<reference evidence="4 5" key="1">
    <citation type="submission" date="2023-08" db="EMBL/GenBank/DDBJ databases">
        <title>Implementing the SeqCode for naming new Mesorhizobium species isolated from Vachellia karroo root nodules.</title>
        <authorList>
            <person name="Van Lill M."/>
        </authorList>
    </citation>
    <scope>NUCLEOTIDE SEQUENCE [LARGE SCALE GENOMIC DNA]</scope>
    <source>
        <strain evidence="4 5">MSK 1335</strain>
    </source>
</reference>
<feature type="domain" description="HPt" evidence="3">
    <location>
        <begin position="18"/>
        <end position="113"/>
    </location>
</feature>
<dbReference type="Proteomes" id="UP001276840">
    <property type="component" value="Unassembled WGS sequence"/>
</dbReference>
<dbReference type="RefSeq" id="WP_320233717.1">
    <property type="nucleotide sequence ID" value="NZ_JAVIJF010000009.1"/>
</dbReference>
<dbReference type="InterPro" id="IPR008207">
    <property type="entry name" value="Sig_transdc_His_kin_Hpt_dom"/>
</dbReference>
<evidence type="ECO:0000259" key="3">
    <source>
        <dbReference type="PROSITE" id="PS50894"/>
    </source>
</evidence>
<keyword evidence="1" id="KW-0902">Two-component regulatory system</keyword>
<sequence>MAIDRGALAKLRQLVGGAESDLLELVGSFLEEAPSIMQDLRASAQASNLNATRRAAHSLKSNARDMGATELAEVCARLEGSCARGEPPDPREIDSATHAFEAAVAELRGILGG</sequence>
<evidence type="ECO:0000313" key="4">
    <source>
        <dbReference type="EMBL" id="MDX8525782.1"/>
    </source>
</evidence>
<feature type="modified residue" description="Phosphohistidine" evidence="2">
    <location>
        <position position="57"/>
    </location>
</feature>
<evidence type="ECO:0000256" key="2">
    <source>
        <dbReference type="PROSITE-ProRule" id="PRU00110"/>
    </source>
</evidence>
<proteinExistence type="predicted"/>
<dbReference type="Pfam" id="PF01627">
    <property type="entry name" value="Hpt"/>
    <property type="match status" value="1"/>
</dbReference>
<dbReference type="Gene3D" id="1.20.120.160">
    <property type="entry name" value="HPT domain"/>
    <property type="match status" value="1"/>
</dbReference>
<keyword evidence="2" id="KW-0597">Phosphoprotein</keyword>
<keyword evidence="5" id="KW-1185">Reference proteome</keyword>
<dbReference type="InterPro" id="IPR036641">
    <property type="entry name" value="HPT_dom_sf"/>
</dbReference>
<name>A0ABU4ZK95_9HYPH</name>
<dbReference type="EMBL" id="JAVIJF010000009">
    <property type="protein sequence ID" value="MDX8525782.1"/>
    <property type="molecule type" value="Genomic_DNA"/>
</dbReference>
<protein>
    <submittedName>
        <fullName evidence="4">Hpt domain-containing protein</fullName>
    </submittedName>
</protein>
<dbReference type="SMART" id="SM00073">
    <property type="entry name" value="HPT"/>
    <property type="match status" value="1"/>
</dbReference>
<dbReference type="PROSITE" id="PS50894">
    <property type="entry name" value="HPT"/>
    <property type="match status" value="1"/>
</dbReference>
<dbReference type="SUPFAM" id="SSF47226">
    <property type="entry name" value="Histidine-containing phosphotransfer domain, HPT domain"/>
    <property type="match status" value="1"/>
</dbReference>
<comment type="caution">
    <text evidence="4">The sequence shown here is derived from an EMBL/GenBank/DDBJ whole genome shotgun (WGS) entry which is preliminary data.</text>
</comment>
<accession>A0ABU4ZK95</accession>
<dbReference type="CDD" id="cd00088">
    <property type="entry name" value="HPT"/>
    <property type="match status" value="1"/>
</dbReference>
<evidence type="ECO:0000313" key="5">
    <source>
        <dbReference type="Proteomes" id="UP001276840"/>
    </source>
</evidence>
<organism evidence="4 5">
    <name type="scientific">Mesorhizobium montanum</name>
    <dbReference type="NCBI Taxonomy" id="3072323"/>
    <lineage>
        <taxon>Bacteria</taxon>
        <taxon>Pseudomonadati</taxon>
        <taxon>Pseudomonadota</taxon>
        <taxon>Alphaproteobacteria</taxon>
        <taxon>Hyphomicrobiales</taxon>
        <taxon>Phyllobacteriaceae</taxon>
        <taxon>Mesorhizobium</taxon>
    </lineage>
</organism>
<gene>
    <name evidence="4" type="ORF">RFM68_14795</name>
</gene>
<evidence type="ECO:0000256" key="1">
    <source>
        <dbReference type="ARBA" id="ARBA00023012"/>
    </source>
</evidence>